<reference evidence="6" key="1">
    <citation type="submission" date="2022-06" db="EMBL/GenBank/DDBJ databases">
        <title>Detection of beta-lactamases in bacteria of animal origin.</title>
        <authorList>
            <person name="Mlynarcik P."/>
            <person name="Zdarska V."/>
            <person name="Chudobova H."/>
            <person name="Prochazkova P."/>
            <person name="Hricova K."/>
            <person name="Mezerova K."/>
            <person name="Bardon J."/>
            <person name="Dolejska M."/>
            <person name="Sukkar I."/>
            <person name="Kolar M."/>
        </authorList>
    </citation>
    <scope>NUCLEOTIDE SEQUENCE</scope>
    <source>
        <strain evidence="6">S 300-3</strain>
    </source>
</reference>
<dbReference type="PANTHER" id="PTHR36985:SF1">
    <property type="entry name" value="TRANSLOCATION AND ASSEMBLY MODULE SUBUNIT TAMB"/>
    <property type="match status" value="1"/>
</dbReference>
<organism evidence="6 7">
    <name type="scientific">Stutzerimonas nitrititolerans</name>
    <dbReference type="NCBI Taxonomy" id="2482751"/>
    <lineage>
        <taxon>Bacteria</taxon>
        <taxon>Pseudomonadati</taxon>
        <taxon>Pseudomonadota</taxon>
        <taxon>Gammaproteobacteria</taxon>
        <taxon>Pseudomonadales</taxon>
        <taxon>Pseudomonadaceae</taxon>
        <taxon>Stutzerimonas</taxon>
    </lineage>
</organism>
<dbReference type="EMBL" id="JAMYBS010000030">
    <property type="protein sequence ID" value="MCO7546672.1"/>
    <property type="molecule type" value="Genomic_DNA"/>
</dbReference>
<dbReference type="GO" id="GO:0005886">
    <property type="term" value="C:plasma membrane"/>
    <property type="evidence" value="ECO:0007669"/>
    <property type="project" value="InterPro"/>
</dbReference>
<evidence type="ECO:0000256" key="4">
    <source>
        <dbReference type="ARBA" id="ARBA00023136"/>
    </source>
</evidence>
<dbReference type="GO" id="GO:0009306">
    <property type="term" value="P:protein secretion"/>
    <property type="evidence" value="ECO:0007669"/>
    <property type="project" value="InterPro"/>
</dbReference>
<dbReference type="PANTHER" id="PTHR36985">
    <property type="entry name" value="TRANSLOCATION AND ASSEMBLY MODULE SUBUNIT TAMB"/>
    <property type="match status" value="1"/>
</dbReference>
<evidence type="ECO:0000313" key="7">
    <source>
        <dbReference type="Proteomes" id="UP001165292"/>
    </source>
</evidence>
<keyword evidence="3" id="KW-1133">Transmembrane helix</keyword>
<keyword evidence="4" id="KW-0472">Membrane</keyword>
<proteinExistence type="predicted"/>
<evidence type="ECO:0000259" key="5">
    <source>
        <dbReference type="Pfam" id="PF04357"/>
    </source>
</evidence>
<evidence type="ECO:0000256" key="3">
    <source>
        <dbReference type="ARBA" id="ARBA00022989"/>
    </source>
</evidence>
<comment type="caution">
    <text evidence="6">The sequence shown here is derived from an EMBL/GenBank/DDBJ whole genome shotgun (WGS) entry which is preliminary data.</text>
</comment>
<evidence type="ECO:0000256" key="1">
    <source>
        <dbReference type="ARBA" id="ARBA00004167"/>
    </source>
</evidence>
<feature type="domain" description="Translocation and assembly module TamB C-terminal" evidence="5">
    <location>
        <begin position="901"/>
        <end position="1229"/>
    </location>
</feature>
<dbReference type="GO" id="GO:0097347">
    <property type="term" value="C:TAM protein secretion complex"/>
    <property type="evidence" value="ECO:0007669"/>
    <property type="project" value="TreeGrafter"/>
</dbReference>
<dbReference type="Pfam" id="PF04357">
    <property type="entry name" value="TamB"/>
    <property type="match status" value="1"/>
</dbReference>
<name>A0AA42BEQ8_9GAMM</name>
<dbReference type="InterPro" id="IPR007452">
    <property type="entry name" value="TamB_C"/>
</dbReference>
<evidence type="ECO:0000313" key="6">
    <source>
        <dbReference type="EMBL" id="MCO7546672.1"/>
    </source>
</evidence>
<protein>
    <submittedName>
        <fullName evidence="6">Translocation/assembly module TamB</fullName>
    </submittedName>
</protein>
<gene>
    <name evidence="6" type="ORF">NJF43_18120</name>
</gene>
<keyword evidence="2" id="KW-0812">Transmembrane</keyword>
<evidence type="ECO:0000256" key="2">
    <source>
        <dbReference type="ARBA" id="ARBA00022692"/>
    </source>
</evidence>
<dbReference type="RefSeq" id="WP_253164463.1">
    <property type="nucleotide sequence ID" value="NZ_JAMYBS010000030.1"/>
</dbReference>
<dbReference type="Proteomes" id="UP001165292">
    <property type="component" value="Unassembled WGS sequence"/>
</dbReference>
<accession>A0AA42BEQ8</accession>
<dbReference type="AlphaFoldDB" id="A0AA42BEQ8"/>
<comment type="subcellular location">
    <subcellularLocation>
        <location evidence="1">Membrane</location>
        <topology evidence="1">Single-pass membrane protein</topology>
    </subcellularLocation>
</comment>
<sequence>MRRPAKILGWSLAALLALLLLVGAVIGTLLGTTGGSRWLLAQAPGVQVDGFQGRLGGRWQAEQLRWSQADDSVVVKQPRLDWSAACLLRMTLCIDELAAESIELVFPPGTEEAPSEPFSLPDLKLPLELQVLQVDLGPLRLNGEELLQSLQLRADWRRAGLDIRQLRASRADMKLSLAGRLQPSGAWPLSLQGDAALQIVDEQPWTLQFDVQGDVRERLGLNVDSAGYLDGNLSGQLQPLASGLPATLKLTLDGFKASPDLPDSLRLDGFVLTAEGELDEGYRLLASGRLAGEGGAVALQLNGLVNQAGARVDRAELVANELQRVGLAGHLDWREALQGEASLQWQDFPWWRLYPQPEPPPVTLRTLTAQLQYDAGNYLGHFDAAMSGPAGDFTLKSPVSGDLQRVHLPQLELQAGQGGAAGNLSVGFADGIDWRTALALRDVDPSYWLAELPGKLGGTLESQGALRDEQLEAHVALAMDGRLRGQPARLQLEASGREARWELPTLDLQLGDNRIQGSGQWTETLQGQLRLELTRLAQLWPELGGRLSGDLSIAGTPAAPQGRLELQGQTIRYQDNHLQRLQLAANLADGERARLRMTVDGITSGDTELGQLQLNADGTLDAHQAALQLQGGPLDLSLAAEGGMRGGDWRGRLLRAAVDAYQQKWALQQPVAIERLANGRLDLAAHCFASGPATLCAPAQRLMPDTQLRYRLRDFPLESLAADLPDTLAWQGELNADLQLELPQAGPNGEISVNAGPGVLRFREEDIWHDFPYQTLALNSRLRPERIDSRVHFVGGELGELDVQLRIDPQGEIKPIDGEFRLRDLDISVARPFVPQVDRLQGQLNGAGRLSGTLQSPQLNGDLRLSEAEISGSELPVSFEGLQVDIGIEGQQLRIDGNWRSGEQGQGRLNGTLDWQQALDLDLHLAGTRLPVVVEPYAELEVEPDLHLVLADERLAVSGRIKVPRGDITVRELPPSTVKVSEDTVIVGEEAEQADTALAIGMDIDVEVGEDRLRFSGFGLTADLAGYLHIGDNLDARGELKLNNGRYRAYGQRLTIRRAQLLFTGVLTQPFLDIEAIRRIPEDDVVAGLRITGSAEQPRIQVFAEPAMSQEQALSYLVLGRALGADSGDSNLLANAALSLGLAGSASFTGDLATRLGIDDFQLDTEGSGANTSVVASGRLTERLTLRYGVGVFEPANTVALRYRLTRRIFLEAASGLASSLDLFYRRNF</sequence>